<dbReference type="EMBL" id="CP072931">
    <property type="protein sequence ID" value="QTZ93678.1"/>
    <property type="molecule type" value="Genomic_DNA"/>
</dbReference>
<name>J1RRJ0_9ACTN</name>
<evidence type="ECO:0000313" key="2">
    <source>
        <dbReference type="EMBL" id="QTZ93678.1"/>
    </source>
</evidence>
<dbReference type="KEGG" id="sauh:SU9_021310"/>
<dbReference type="PATRIC" id="fig|1160718.3.peg.2090"/>
<reference evidence="1" key="1">
    <citation type="journal article" date="2012" name="J. Bacteriol.">
        <title>Genome Sequence of Streptomyces auratus Strain AGR0001, a Phoslactomycin-Producing Actinomycete.</title>
        <authorList>
            <person name="Han X."/>
            <person name="Li M."/>
            <person name="Ding Z."/>
            <person name="Zhao J."/>
            <person name="Ji K."/>
            <person name="Wen M."/>
            <person name="Lu T."/>
        </authorList>
    </citation>
    <scope>NUCLEOTIDE SEQUENCE [LARGE SCALE GENOMIC DNA]</scope>
    <source>
        <strain evidence="1">AGR0001</strain>
    </source>
</reference>
<dbReference type="EMBL" id="AJGV01000068">
    <property type="protein sequence ID" value="EJJ07084.1"/>
    <property type="molecule type" value="Genomic_DNA"/>
</dbReference>
<organism evidence="1">
    <name type="scientific">Streptomyces auratus AGR0001</name>
    <dbReference type="NCBI Taxonomy" id="1160718"/>
    <lineage>
        <taxon>Bacteria</taxon>
        <taxon>Bacillati</taxon>
        <taxon>Actinomycetota</taxon>
        <taxon>Actinomycetes</taxon>
        <taxon>Kitasatosporales</taxon>
        <taxon>Streptomycetaceae</taxon>
        <taxon>Streptomyces</taxon>
    </lineage>
</organism>
<gene>
    <name evidence="2" type="ORF">SU9_021310</name>
    <name evidence="1" type="ORF">SU9_10344</name>
</gene>
<dbReference type="Proteomes" id="UP000009036">
    <property type="component" value="Chromosome"/>
</dbReference>
<dbReference type="OrthoDB" id="4153201at2"/>
<evidence type="ECO:0000313" key="1">
    <source>
        <dbReference type="EMBL" id="EJJ07084.1"/>
    </source>
</evidence>
<proteinExistence type="predicted"/>
<sequence length="217" mass="24542">MIPTTRYHVGSNVPGCEPKWRVECTPNLADALEYLGYDAESMEEYYLDRHAEACGVDKRETRHCGCAFYKASQEAKALVALCTHEAIVPRFMIGEEEFWIRPVDDCGCFCTCDDEQCEPTAIWYEANGKTADPTITYHVEVEGHAGKALYLIDPGKGPVSYFDATNMKEVEEIKKNVKTGFRYDSKRGRVVRNRVAAFVIYTVAPNGERSLGHHWAR</sequence>
<protein>
    <submittedName>
        <fullName evidence="1">Uncharacterized protein</fullName>
    </submittedName>
</protein>
<accession>J1RRJ0</accession>
<keyword evidence="3" id="KW-1185">Reference proteome</keyword>
<reference evidence="2" key="2">
    <citation type="submission" date="2021-04" db="EMBL/GenBank/DDBJ databases">
        <authorList>
            <person name="Wen M.-L."/>
            <person name="Han X.-L."/>
            <person name="Xiong J."/>
        </authorList>
    </citation>
    <scope>NUCLEOTIDE SEQUENCE</scope>
    <source>
        <strain evidence="2">AGR0001</strain>
    </source>
</reference>
<evidence type="ECO:0000313" key="3">
    <source>
        <dbReference type="Proteomes" id="UP000009036"/>
    </source>
</evidence>
<dbReference type="AlphaFoldDB" id="J1RRJ0"/>
<dbReference type="HOGENOM" id="CLU_1271650_0_0_11"/>
<dbReference type="RefSeq" id="WP_006603636.1">
    <property type="nucleotide sequence ID" value="NZ_CP072931.1"/>
</dbReference>